<feature type="region of interest" description="Disordered" evidence="1">
    <location>
        <begin position="1"/>
        <end position="25"/>
    </location>
</feature>
<reference evidence="2 3" key="1">
    <citation type="submission" date="2022-01" db="EMBL/GenBank/DDBJ databases">
        <title>Whole genome-based taxonomy of the Shewanellaceae.</title>
        <authorList>
            <person name="Martin-Rodriguez A.J."/>
        </authorList>
    </citation>
    <scope>NUCLEOTIDE SEQUENCE [LARGE SCALE GENOMIC DNA]</scope>
    <source>
        <strain evidence="2 3">JCM 17801</strain>
    </source>
</reference>
<keyword evidence="3" id="KW-1185">Reference proteome</keyword>
<comment type="caution">
    <text evidence="2">The sequence shown here is derived from an EMBL/GenBank/DDBJ whole genome shotgun (WGS) entry which is preliminary data.</text>
</comment>
<sequence>MDYGNGEPEQMAPYSIQKRDKADGTSKYRCLIRVKKKGSIVYSDHRTFSKLAPAESWAKHEVGKLESEGIPNPSSGEMPLREVIVKYIDDPHVH</sequence>
<gene>
    <name evidence="2" type="ORF">L2689_09505</name>
</gene>
<accession>A0ABT0L178</accession>
<dbReference type="EMBL" id="JAKILK010000004">
    <property type="protein sequence ID" value="MCL1117477.1"/>
    <property type="molecule type" value="Genomic_DNA"/>
</dbReference>
<evidence type="ECO:0008006" key="4">
    <source>
        <dbReference type="Google" id="ProtNLM"/>
    </source>
</evidence>
<dbReference type="RefSeq" id="WP_188840880.1">
    <property type="nucleotide sequence ID" value="NZ_BMOT01000004.1"/>
</dbReference>
<proteinExistence type="predicted"/>
<evidence type="ECO:0000256" key="1">
    <source>
        <dbReference type="SAM" id="MobiDB-lite"/>
    </source>
</evidence>
<organism evidence="2 3">
    <name type="scientific">Shewanella aestuarii</name>
    <dbReference type="NCBI Taxonomy" id="1028752"/>
    <lineage>
        <taxon>Bacteria</taxon>
        <taxon>Pseudomonadati</taxon>
        <taxon>Pseudomonadota</taxon>
        <taxon>Gammaproteobacteria</taxon>
        <taxon>Alteromonadales</taxon>
        <taxon>Shewanellaceae</taxon>
        <taxon>Shewanella</taxon>
    </lineage>
</organism>
<protein>
    <recommendedName>
        <fullName evidence="4">Integrase</fullName>
    </recommendedName>
</protein>
<name>A0ABT0L178_9GAMM</name>
<evidence type="ECO:0000313" key="2">
    <source>
        <dbReference type="EMBL" id="MCL1117477.1"/>
    </source>
</evidence>
<evidence type="ECO:0000313" key="3">
    <source>
        <dbReference type="Proteomes" id="UP001203212"/>
    </source>
</evidence>
<dbReference type="Proteomes" id="UP001203212">
    <property type="component" value="Unassembled WGS sequence"/>
</dbReference>